<sequence length="275" mass="31642">MAEYTSSKPRFQVISCGLPRTGTTTTGRALSILLAGPVFDGGSDSFRGPPQRQRLLLSLASLCPVRTSSDRILVLDHLRELTEGCVASTDQPGCYFIEELLELYPNAKVICTTRERESWWASYVALWSSIYELYTHPLLWLSPSLRRFCVFSFEFWRRVPQAVGMTNVNSPPWPMVHQEELYERHAQYVRRVVPEGQLYFFDVRDGWAPLCNILGVEVPKEPFPHEFPRSWLTSGKAALVAKLRRRFALLLTVIGSVGFMFWRWKTGQRLFPMIF</sequence>
<evidence type="ECO:0000313" key="3">
    <source>
        <dbReference type="Proteomes" id="UP000053259"/>
    </source>
</evidence>
<gene>
    <name evidence="2" type="ORF">PV09_08316</name>
</gene>
<evidence type="ECO:0000256" key="1">
    <source>
        <dbReference type="SAM" id="Phobius"/>
    </source>
</evidence>
<keyword evidence="1" id="KW-1133">Transmembrane helix</keyword>
<dbReference type="STRING" id="253628.A0A0D2A0H2"/>
<dbReference type="OrthoDB" id="408152at2759"/>
<proteinExistence type="predicted"/>
<dbReference type="EMBL" id="KN847567">
    <property type="protein sequence ID" value="KIW00138.1"/>
    <property type="molecule type" value="Genomic_DNA"/>
</dbReference>
<dbReference type="HOGENOM" id="CLU_061199_2_1_1"/>
<evidence type="ECO:0000313" key="2">
    <source>
        <dbReference type="EMBL" id="KIW00138.1"/>
    </source>
</evidence>
<keyword evidence="1" id="KW-0472">Membrane</keyword>
<organism evidence="2 3">
    <name type="scientific">Verruconis gallopava</name>
    <dbReference type="NCBI Taxonomy" id="253628"/>
    <lineage>
        <taxon>Eukaryota</taxon>
        <taxon>Fungi</taxon>
        <taxon>Dikarya</taxon>
        <taxon>Ascomycota</taxon>
        <taxon>Pezizomycotina</taxon>
        <taxon>Dothideomycetes</taxon>
        <taxon>Pleosporomycetidae</taxon>
        <taxon>Venturiales</taxon>
        <taxon>Sympoventuriaceae</taxon>
        <taxon>Verruconis</taxon>
    </lineage>
</organism>
<keyword evidence="1" id="KW-0812">Transmembrane</keyword>
<dbReference type="AlphaFoldDB" id="A0A0D2A0H2"/>
<dbReference type="Proteomes" id="UP000053259">
    <property type="component" value="Unassembled WGS sequence"/>
</dbReference>
<reference evidence="2 3" key="1">
    <citation type="submission" date="2015-01" db="EMBL/GenBank/DDBJ databases">
        <title>The Genome Sequence of Ochroconis gallopava CBS43764.</title>
        <authorList>
            <consortium name="The Broad Institute Genomics Platform"/>
            <person name="Cuomo C."/>
            <person name="de Hoog S."/>
            <person name="Gorbushina A."/>
            <person name="Stielow B."/>
            <person name="Teixiera M."/>
            <person name="Abouelleil A."/>
            <person name="Chapman S.B."/>
            <person name="Priest M."/>
            <person name="Young S.K."/>
            <person name="Wortman J."/>
            <person name="Nusbaum C."/>
            <person name="Birren B."/>
        </authorList>
    </citation>
    <scope>NUCLEOTIDE SEQUENCE [LARGE SCALE GENOMIC DNA]</scope>
    <source>
        <strain evidence="2 3">CBS 43764</strain>
    </source>
</reference>
<dbReference type="PANTHER" id="PTHR36978">
    <property type="entry name" value="P-LOOP CONTAINING NUCLEOTIDE TRIPHOSPHATE HYDROLASE"/>
    <property type="match status" value="1"/>
</dbReference>
<dbReference type="Gene3D" id="3.40.50.300">
    <property type="entry name" value="P-loop containing nucleotide triphosphate hydrolases"/>
    <property type="match status" value="1"/>
</dbReference>
<dbReference type="PANTHER" id="PTHR36978:SF3">
    <property type="entry name" value="P-LOOP CONTAINING NUCLEOSIDE TRIPHOSPHATE HYDROLASE PROTEIN"/>
    <property type="match status" value="1"/>
</dbReference>
<dbReference type="InParanoid" id="A0A0D2A0H2"/>
<dbReference type="VEuPathDB" id="FungiDB:PV09_08316"/>
<dbReference type="RefSeq" id="XP_016210007.1">
    <property type="nucleotide sequence ID" value="XM_016362190.1"/>
</dbReference>
<feature type="transmembrane region" description="Helical" evidence="1">
    <location>
        <begin position="247"/>
        <end position="264"/>
    </location>
</feature>
<keyword evidence="3" id="KW-1185">Reference proteome</keyword>
<name>A0A0D2A0H2_9PEZI</name>
<dbReference type="SUPFAM" id="SSF52540">
    <property type="entry name" value="P-loop containing nucleoside triphosphate hydrolases"/>
    <property type="match status" value="1"/>
</dbReference>
<evidence type="ECO:0008006" key="4">
    <source>
        <dbReference type="Google" id="ProtNLM"/>
    </source>
</evidence>
<dbReference type="InterPro" id="IPR040632">
    <property type="entry name" value="Sulfotransfer_4"/>
</dbReference>
<protein>
    <recommendedName>
        <fullName evidence="4">NAD dependent epimerase/dehydratase</fullName>
    </recommendedName>
</protein>
<dbReference type="GeneID" id="27316289"/>
<accession>A0A0D2A0H2</accession>
<dbReference type="Pfam" id="PF17784">
    <property type="entry name" value="Sulfotransfer_4"/>
    <property type="match status" value="1"/>
</dbReference>
<dbReference type="InterPro" id="IPR027417">
    <property type="entry name" value="P-loop_NTPase"/>
</dbReference>